<proteinExistence type="inferred from homology"/>
<accession>A0AAF0B078</accession>
<feature type="compositionally biased region" description="Low complexity" evidence="7">
    <location>
        <begin position="769"/>
        <end position="780"/>
    </location>
</feature>
<dbReference type="Proteomes" id="UP001212411">
    <property type="component" value="Chromosome 3"/>
</dbReference>
<dbReference type="PROSITE" id="PS00108">
    <property type="entry name" value="PROTEIN_KINASE_ST"/>
    <property type="match status" value="1"/>
</dbReference>
<evidence type="ECO:0000313" key="9">
    <source>
        <dbReference type="EMBL" id="WBW75573.1"/>
    </source>
</evidence>
<evidence type="ECO:0000313" key="10">
    <source>
        <dbReference type="Proteomes" id="UP001212411"/>
    </source>
</evidence>
<dbReference type="InterPro" id="IPR000719">
    <property type="entry name" value="Prot_kinase_dom"/>
</dbReference>
<feature type="binding site" evidence="6">
    <location>
        <position position="579"/>
    </location>
    <ligand>
        <name>ATP</name>
        <dbReference type="ChEBI" id="CHEBI:30616"/>
    </ligand>
</feature>
<evidence type="ECO:0000256" key="2">
    <source>
        <dbReference type="ARBA" id="ARBA00022741"/>
    </source>
</evidence>
<dbReference type="GO" id="GO:0005634">
    <property type="term" value="C:nucleus"/>
    <property type="evidence" value="ECO:0007669"/>
    <property type="project" value="TreeGrafter"/>
</dbReference>
<dbReference type="Pfam" id="PF00069">
    <property type="entry name" value="Pkinase"/>
    <property type="match status" value="1"/>
</dbReference>
<dbReference type="GO" id="GO:0110031">
    <property type="term" value="P:negative regulation of G2/MI transition of meiotic cell cycle"/>
    <property type="evidence" value="ECO:0007669"/>
    <property type="project" value="TreeGrafter"/>
</dbReference>
<feature type="region of interest" description="Disordered" evidence="7">
    <location>
        <begin position="372"/>
        <end position="477"/>
    </location>
</feature>
<dbReference type="FunFam" id="1.10.510.10:FF:000536">
    <property type="entry name" value="Cyclin-dependent kinase WEE1"/>
    <property type="match status" value="1"/>
</dbReference>
<dbReference type="PANTHER" id="PTHR11042:SF196">
    <property type="entry name" value="MITOSIS INHIBITOR PROTEIN KINASE SWE1"/>
    <property type="match status" value="1"/>
</dbReference>
<dbReference type="RefSeq" id="XP_056039816.1">
    <property type="nucleotide sequence ID" value="XM_056183136.1"/>
</dbReference>
<evidence type="ECO:0000256" key="7">
    <source>
        <dbReference type="SAM" id="MobiDB-lite"/>
    </source>
</evidence>
<gene>
    <name evidence="9" type="primary">wee1</name>
    <name evidence="9" type="ORF">SOMG_04349</name>
</gene>
<evidence type="ECO:0000256" key="6">
    <source>
        <dbReference type="PROSITE-ProRule" id="PRU10141"/>
    </source>
</evidence>
<evidence type="ECO:0000259" key="8">
    <source>
        <dbReference type="PROSITE" id="PS50011"/>
    </source>
</evidence>
<feature type="compositionally biased region" description="Low complexity" evidence="7">
    <location>
        <begin position="95"/>
        <end position="140"/>
    </location>
</feature>
<name>A0AAF0B078_9SCHI</name>
<feature type="compositionally biased region" description="Low complexity" evidence="7">
    <location>
        <begin position="266"/>
        <end position="275"/>
    </location>
</feature>
<feature type="region of interest" description="Disordered" evidence="7">
    <location>
        <begin position="1"/>
        <end position="335"/>
    </location>
</feature>
<dbReference type="EMBL" id="CP115613">
    <property type="protein sequence ID" value="WBW75573.1"/>
    <property type="molecule type" value="Genomic_DNA"/>
</dbReference>
<feature type="domain" description="Protein kinase" evidence="8">
    <location>
        <begin position="548"/>
        <end position="821"/>
    </location>
</feature>
<dbReference type="KEGG" id="som:SOMG_04349"/>
<evidence type="ECO:0000256" key="1">
    <source>
        <dbReference type="ARBA" id="ARBA00022679"/>
    </source>
</evidence>
<dbReference type="PANTHER" id="PTHR11042">
    <property type="entry name" value="EUKARYOTIC TRANSLATION INITIATION FACTOR 2-ALPHA KINASE EIF2-ALPHA KINASE -RELATED"/>
    <property type="match status" value="1"/>
</dbReference>
<feature type="compositionally biased region" description="Low complexity" evidence="7">
    <location>
        <begin position="147"/>
        <end position="168"/>
    </location>
</feature>
<keyword evidence="3" id="KW-0418">Kinase</keyword>
<dbReference type="InterPro" id="IPR011009">
    <property type="entry name" value="Kinase-like_dom_sf"/>
</dbReference>
<feature type="region of interest" description="Disordered" evidence="7">
    <location>
        <begin position="757"/>
        <end position="787"/>
    </location>
</feature>
<feature type="compositionally biased region" description="Low complexity" evidence="7">
    <location>
        <begin position="27"/>
        <end position="75"/>
    </location>
</feature>
<reference evidence="9 10" key="1">
    <citation type="journal article" date="2023" name="G3 (Bethesda)">
        <title>A high-quality reference genome for the fission yeast Schizosaccharomyces osmophilus.</title>
        <authorList>
            <person name="Jia G.S."/>
            <person name="Zhang W.C."/>
            <person name="Liang Y."/>
            <person name="Liu X.H."/>
            <person name="Rhind N."/>
            <person name="Pidoux A."/>
            <person name="Brysch-Herzberg M."/>
            <person name="Du L.L."/>
        </authorList>
    </citation>
    <scope>NUCLEOTIDE SEQUENCE [LARGE SCALE GENOMIC DNA]</scope>
    <source>
        <strain evidence="9 10">CBS 15793</strain>
    </source>
</reference>
<dbReference type="GO" id="GO:0005524">
    <property type="term" value="F:ATP binding"/>
    <property type="evidence" value="ECO:0007669"/>
    <property type="project" value="UniProtKB-UniRule"/>
</dbReference>
<evidence type="ECO:0000256" key="4">
    <source>
        <dbReference type="ARBA" id="ARBA00022840"/>
    </source>
</evidence>
<feature type="compositionally biased region" description="Polar residues" evidence="7">
    <location>
        <begin position="81"/>
        <end position="94"/>
    </location>
</feature>
<dbReference type="CDD" id="cd14052">
    <property type="entry name" value="PTKc_Wee1_fungi"/>
    <property type="match status" value="1"/>
</dbReference>
<dbReference type="PROSITE" id="PS50011">
    <property type="entry name" value="PROTEIN_KINASE_DOM"/>
    <property type="match status" value="1"/>
</dbReference>
<keyword evidence="10" id="KW-1185">Reference proteome</keyword>
<dbReference type="AlphaFoldDB" id="A0AAF0B078"/>
<dbReference type="InterPro" id="IPR050339">
    <property type="entry name" value="CC_SR_Kinase"/>
</dbReference>
<evidence type="ECO:0000256" key="5">
    <source>
        <dbReference type="ARBA" id="ARBA00037982"/>
    </source>
</evidence>
<organism evidence="9 10">
    <name type="scientific">Schizosaccharomyces osmophilus</name>
    <dbReference type="NCBI Taxonomy" id="2545709"/>
    <lineage>
        <taxon>Eukaryota</taxon>
        <taxon>Fungi</taxon>
        <taxon>Dikarya</taxon>
        <taxon>Ascomycota</taxon>
        <taxon>Taphrinomycotina</taxon>
        <taxon>Schizosaccharomycetes</taxon>
        <taxon>Schizosaccharomycetales</taxon>
        <taxon>Schizosaccharomycetaceae</taxon>
        <taxon>Schizosaccharomyces</taxon>
    </lineage>
</organism>
<keyword evidence="4 6" id="KW-0067">ATP-binding</keyword>
<feature type="compositionally biased region" description="Low complexity" evidence="7">
    <location>
        <begin position="187"/>
        <end position="222"/>
    </location>
</feature>
<sequence>MSSSSSSNRRPCTLRRSQRSMNLNQETFFPPNTTSSSTNASPFYSPQSPSAASSSTAKPSLHSSPFSHPSRPPFSVKRSYLPSTNTSPFTQTAVPSISNSSTTLASTSPSPPFSLSSSYKSSGSAPKRTYFSTSLTNGTSSPPPPSHHSSPANLSPSSSSFLSSYRSPYTPAQKLRKKDPFSSLKHPPNTFSSSQPSSFSPFATSSPQFVSTSTPGPAAAVAAPPPPRFPSHSHRPSSSSFFSQSSHAFASPQKSPQRFPVQHPVATPSAAPSPSVFLPTPKRPTPRSSSFLFGKSNPAPSPFSSIKHNDSPMLHNPSPDPSSHDDHSSSFASTSTLFPNATLPISNPGHNLFTTPFQQVKPSSQAFLSTGLLSKQSRPRKPFNLTTPLPPSTPSKPSSVLRSNMKLADSPPSPSTPSNTNSSSFVLQGQSTPTHQNSFSSAKLGKPSMDFLRLQPPSSTVKQPSGSEFLAPSTPTRNPFDFENSSMYLDEFHYPSHQHRNNSEIFAEMEEESAILGNPANVNSNLSFPSALTSKSPESPADDLHNRFRNITVLGRGEFSEVFQVEDPLERSLKYAVKKLKVKYSGPKERSRLLHEVSIQRALKGHDHIVELIDSWEFNGYLFMQVELCENGSLDRFLEEQGQLSRLDEFRVWKILVELALGLQYIHSKNYIHLDLKPANVMITFEGTLKIGDFGMASVWPVPRGLEREGDCEYIAPEILSNHLYDKPADIFSLGITVFEAAANIVLPDNGQSWQKLRSGDLSDAPRLSSTEGSSNTSSSRDLPMNSIIGQGGLDRVVQWMLAPEPRNRPTIDQILATPEVSWVELRRKAGAIIYEGLHGSSASPQGDQMMEDWQVNV</sequence>
<dbReference type="InterPro" id="IPR017441">
    <property type="entry name" value="Protein_kinase_ATP_BS"/>
</dbReference>
<dbReference type="Gene3D" id="3.30.200.20">
    <property type="entry name" value="Phosphorylase Kinase, domain 1"/>
    <property type="match status" value="1"/>
</dbReference>
<dbReference type="GeneID" id="80877825"/>
<evidence type="ECO:0000256" key="3">
    <source>
        <dbReference type="ARBA" id="ARBA00022777"/>
    </source>
</evidence>
<feature type="compositionally biased region" description="Polar residues" evidence="7">
    <location>
        <begin position="425"/>
        <end position="441"/>
    </location>
</feature>
<dbReference type="PROSITE" id="PS00107">
    <property type="entry name" value="PROTEIN_KINASE_ATP"/>
    <property type="match status" value="1"/>
</dbReference>
<keyword evidence="2 6" id="KW-0547">Nucleotide-binding</keyword>
<dbReference type="GO" id="GO:0004713">
    <property type="term" value="F:protein tyrosine kinase activity"/>
    <property type="evidence" value="ECO:0007669"/>
    <property type="project" value="TreeGrafter"/>
</dbReference>
<comment type="similarity">
    <text evidence="5">Belongs to the protein kinase superfamily. Ser/Thr protein kinase family. GCN2 subfamily.</text>
</comment>
<dbReference type="GO" id="GO:0005737">
    <property type="term" value="C:cytoplasm"/>
    <property type="evidence" value="ECO:0007669"/>
    <property type="project" value="TreeGrafter"/>
</dbReference>
<dbReference type="InterPro" id="IPR008271">
    <property type="entry name" value="Ser/Thr_kinase_AS"/>
</dbReference>
<feature type="compositionally biased region" description="Polar residues" evidence="7">
    <location>
        <begin position="456"/>
        <end position="466"/>
    </location>
</feature>
<dbReference type="Gene3D" id="1.10.510.10">
    <property type="entry name" value="Transferase(Phosphotransferase) domain 1"/>
    <property type="match status" value="1"/>
</dbReference>
<feature type="compositionally biased region" description="Low complexity" evidence="7">
    <location>
        <begin position="236"/>
        <end position="252"/>
    </location>
</feature>
<dbReference type="SMART" id="SM00220">
    <property type="entry name" value="S_TKc"/>
    <property type="match status" value="1"/>
</dbReference>
<dbReference type="SUPFAM" id="SSF56112">
    <property type="entry name" value="Protein kinase-like (PK-like)"/>
    <property type="match status" value="1"/>
</dbReference>
<keyword evidence="1" id="KW-0808">Transferase</keyword>
<protein>
    <submittedName>
        <fullName evidence="9">M phase inhibitor protein kinase Wee1</fullName>
    </submittedName>
</protein>